<dbReference type="InterPro" id="IPR000326">
    <property type="entry name" value="PAP2/HPO"/>
</dbReference>
<dbReference type="InterPro" id="IPR036938">
    <property type="entry name" value="PAP2/HPO_sf"/>
</dbReference>
<dbReference type="AlphaFoldDB" id="A0A3B0YL41"/>
<dbReference type="SUPFAM" id="SSF48317">
    <property type="entry name" value="Acid phosphatase/Vanadium-dependent haloperoxidase"/>
    <property type="match status" value="1"/>
</dbReference>
<dbReference type="PANTHER" id="PTHR14969">
    <property type="entry name" value="SPHINGOSINE-1-PHOSPHATE PHOSPHOHYDROLASE"/>
    <property type="match status" value="1"/>
</dbReference>
<evidence type="ECO:0000256" key="1">
    <source>
        <dbReference type="SAM" id="Phobius"/>
    </source>
</evidence>
<feature type="transmembrane region" description="Helical" evidence="1">
    <location>
        <begin position="107"/>
        <end position="133"/>
    </location>
</feature>
<gene>
    <name evidence="3" type="ORF">MNBD_GAMMA12-2590</name>
</gene>
<evidence type="ECO:0000259" key="2">
    <source>
        <dbReference type="SMART" id="SM00014"/>
    </source>
</evidence>
<keyword evidence="1" id="KW-0472">Membrane</keyword>
<keyword evidence="1" id="KW-1133">Transmembrane helix</keyword>
<protein>
    <recommendedName>
        <fullName evidence="2">Phosphatidic acid phosphatase type 2/haloperoxidase domain-containing protein</fullName>
    </recommendedName>
</protein>
<feature type="domain" description="Phosphatidic acid phosphatase type 2/haloperoxidase" evidence="2">
    <location>
        <begin position="48"/>
        <end position="158"/>
    </location>
</feature>
<dbReference type="GO" id="GO:0042392">
    <property type="term" value="F:sphingosine-1-phosphate phosphatase activity"/>
    <property type="evidence" value="ECO:0007669"/>
    <property type="project" value="TreeGrafter"/>
</dbReference>
<accession>A0A3B0YL41</accession>
<feature type="transmembrane region" description="Helical" evidence="1">
    <location>
        <begin position="49"/>
        <end position="71"/>
    </location>
</feature>
<dbReference type="SMART" id="SM00014">
    <property type="entry name" value="acidPPc"/>
    <property type="match status" value="1"/>
</dbReference>
<dbReference type="PANTHER" id="PTHR14969:SF13">
    <property type="entry name" value="AT30094P"/>
    <property type="match status" value="1"/>
</dbReference>
<dbReference type="CDD" id="cd01610">
    <property type="entry name" value="PAP2_like"/>
    <property type="match status" value="1"/>
</dbReference>
<sequence length="162" mass="17974">MRFLGIATMSNRLLQVSVKQRFLELATFVGTPPFYFLICLLLLPLNQYLLVVFLVAVAATEVVCAVIKLVTRTERPTPRKRETLYDEYDASSFPSAHTARIASNMAILVLAYPTVILTVIGIVLVAIVAFSRVALQEHYLVDVIAGAITGALVSYFVYDYLI</sequence>
<dbReference type="Gene3D" id="1.20.144.10">
    <property type="entry name" value="Phosphatidic acid phosphatase type 2/haloperoxidase"/>
    <property type="match status" value="1"/>
</dbReference>
<feature type="transmembrane region" description="Helical" evidence="1">
    <location>
        <begin position="21"/>
        <end position="43"/>
    </location>
</feature>
<organism evidence="3">
    <name type="scientific">hydrothermal vent metagenome</name>
    <dbReference type="NCBI Taxonomy" id="652676"/>
    <lineage>
        <taxon>unclassified sequences</taxon>
        <taxon>metagenomes</taxon>
        <taxon>ecological metagenomes</taxon>
    </lineage>
</organism>
<keyword evidence="1" id="KW-0812">Transmembrane</keyword>
<proteinExistence type="predicted"/>
<dbReference type="Pfam" id="PF01569">
    <property type="entry name" value="PAP2"/>
    <property type="match status" value="1"/>
</dbReference>
<name>A0A3B0YL41_9ZZZZ</name>
<dbReference type="EMBL" id="UOFL01000114">
    <property type="protein sequence ID" value="VAW76843.1"/>
    <property type="molecule type" value="Genomic_DNA"/>
</dbReference>
<evidence type="ECO:0000313" key="3">
    <source>
        <dbReference type="EMBL" id="VAW76843.1"/>
    </source>
</evidence>
<feature type="transmembrane region" description="Helical" evidence="1">
    <location>
        <begin position="139"/>
        <end position="158"/>
    </location>
</feature>
<reference evidence="3" key="1">
    <citation type="submission" date="2018-06" db="EMBL/GenBank/DDBJ databases">
        <authorList>
            <person name="Zhirakovskaya E."/>
        </authorList>
    </citation>
    <scope>NUCLEOTIDE SEQUENCE</scope>
</reference>